<dbReference type="GO" id="GO:0046872">
    <property type="term" value="F:metal ion binding"/>
    <property type="evidence" value="ECO:0007669"/>
    <property type="project" value="UniProtKB-KW"/>
</dbReference>
<protein>
    <submittedName>
        <fullName evidence="6">GFA family protein</fullName>
    </submittedName>
</protein>
<organism evidence="6 7">
    <name type="scientific">Limnobaculum parvum</name>
    <dbReference type="NCBI Taxonomy" id="2172103"/>
    <lineage>
        <taxon>Bacteria</taxon>
        <taxon>Pseudomonadati</taxon>
        <taxon>Pseudomonadota</taxon>
        <taxon>Gammaproteobacteria</taxon>
        <taxon>Enterobacterales</taxon>
        <taxon>Budviciaceae</taxon>
        <taxon>Limnobaculum</taxon>
    </lineage>
</organism>
<feature type="domain" description="CENP-V/GFA" evidence="5">
    <location>
        <begin position="4"/>
        <end position="113"/>
    </location>
</feature>
<dbReference type="Pfam" id="PF04828">
    <property type="entry name" value="GFA"/>
    <property type="match status" value="1"/>
</dbReference>
<proteinExistence type="inferred from homology"/>
<dbReference type="Gene3D" id="3.90.1590.10">
    <property type="entry name" value="glutathione-dependent formaldehyde- activating enzyme (gfa)"/>
    <property type="match status" value="1"/>
</dbReference>
<comment type="similarity">
    <text evidence="1">Belongs to the Gfa family.</text>
</comment>
<evidence type="ECO:0000259" key="5">
    <source>
        <dbReference type="PROSITE" id="PS51891"/>
    </source>
</evidence>
<evidence type="ECO:0000256" key="1">
    <source>
        <dbReference type="ARBA" id="ARBA00005495"/>
    </source>
</evidence>
<keyword evidence="3" id="KW-0862">Zinc</keyword>
<dbReference type="SUPFAM" id="SSF51316">
    <property type="entry name" value="Mss4-like"/>
    <property type="match status" value="1"/>
</dbReference>
<name>A0A2Y9TZP8_9GAMM</name>
<dbReference type="RefSeq" id="WP_108901027.1">
    <property type="nucleotide sequence ID" value="NZ_CP029185.2"/>
</dbReference>
<evidence type="ECO:0000256" key="3">
    <source>
        <dbReference type="ARBA" id="ARBA00022833"/>
    </source>
</evidence>
<evidence type="ECO:0000256" key="2">
    <source>
        <dbReference type="ARBA" id="ARBA00022723"/>
    </source>
</evidence>
<dbReference type="PROSITE" id="PS51891">
    <property type="entry name" value="CENP_V_GFA"/>
    <property type="match status" value="1"/>
</dbReference>
<dbReference type="OrthoDB" id="7765631at2"/>
<dbReference type="PANTHER" id="PTHR33337:SF40">
    <property type="entry name" value="CENP-V_GFA DOMAIN-CONTAINING PROTEIN-RELATED"/>
    <property type="match status" value="1"/>
</dbReference>
<keyword evidence="4" id="KW-0456">Lyase</keyword>
<dbReference type="PANTHER" id="PTHR33337">
    <property type="entry name" value="GFA DOMAIN-CONTAINING PROTEIN"/>
    <property type="match status" value="1"/>
</dbReference>
<accession>A0A2Y9TZP8</accession>
<dbReference type="InterPro" id="IPR011057">
    <property type="entry name" value="Mss4-like_sf"/>
</dbReference>
<evidence type="ECO:0000256" key="4">
    <source>
        <dbReference type="ARBA" id="ARBA00023239"/>
    </source>
</evidence>
<sequence>MEKVNGTCLCGSVKFEVSLEDYQVSACQCSMCRRWAGGIFLSLDVKNSLVIRDPSGLKHYKSSEWGQRGFCEHCGTSLFWQTANGEQTYVTYSSLELSESELDKLKLTAEIFVDNQPKFYCFGNKTERLTGEDVMRLLRESGEI</sequence>
<reference evidence="6 7" key="1">
    <citation type="journal article" date="2019" name="Int. J. Syst. Evol. Microbiol.">
        <title>Limnobaculum parvum gen. nov., sp. nov., isolated from a freshwater lake.</title>
        <authorList>
            <person name="Baek C."/>
            <person name="Shin S.K."/>
            <person name="Yi H."/>
        </authorList>
    </citation>
    <scope>NUCLEOTIDE SEQUENCE [LARGE SCALE GENOMIC DNA]</scope>
    <source>
        <strain evidence="6 7">HYN0051</strain>
    </source>
</reference>
<evidence type="ECO:0000313" key="6">
    <source>
        <dbReference type="EMBL" id="AWH88971.1"/>
    </source>
</evidence>
<dbReference type="GO" id="GO:0016846">
    <property type="term" value="F:carbon-sulfur lyase activity"/>
    <property type="evidence" value="ECO:0007669"/>
    <property type="project" value="InterPro"/>
</dbReference>
<dbReference type="KEGG" id="lpv:HYN51_10635"/>
<dbReference type="AlphaFoldDB" id="A0A2Y9TZP8"/>
<keyword evidence="2" id="KW-0479">Metal-binding</keyword>
<keyword evidence="7" id="KW-1185">Reference proteome</keyword>
<dbReference type="InterPro" id="IPR006913">
    <property type="entry name" value="CENP-V/GFA"/>
</dbReference>
<dbReference type="Proteomes" id="UP000244908">
    <property type="component" value="Chromosome"/>
</dbReference>
<gene>
    <name evidence="6" type="ORF">HYN51_10635</name>
</gene>
<evidence type="ECO:0000313" key="7">
    <source>
        <dbReference type="Proteomes" id="UP000244908"/>
    </source>
</evidence>
<dbReference type="EMBL" id="CP029185">
    <property type="protein sequence ID" value="AWH88971.1"/>
    <property type="molecule type" value="Genomic_DNA"/>
</dbReference>